<protein>
    <submittedName>
        <fullName evidence="1">Uncharacterized protein</fullName>
    </submittedName>
</protein>
<dbReference type="Proteomes" id="UP001644750">
    <property type="component" value="Unassembled WGS sequence"/>
</dbReference>
<keyword evidence="2" id="KW-1185">Reference proteome</keyword>
<reference evidence="1 2" key="1">
    <citation type="journal article" date="2020" name="Cell Host Microbe">
        <title>Functional and Genomic Variation between Human-Derived Isolates of Lachnospiraceae Reveals Inter- and Intra-Species Diversity.</title>
        <authorList>
            <person name="Sorbara M.T."/>
            <person name="Littmann E.R."/>
            <person name="Fontana E."/>
            <person name="Moody T.U."/>
            <person name="Kohout C.E."/>
            <person name="Gjonbalaj M."/>
            <person name="Eaton V."/>
            <person name="Seok R."/>
            <person name="Leiner I.M."/>
            <person name="Pamer E.G."/>
        </authorList>
    </citation>
    <scope>NUCLEOTIDE SEQUENCE [LARGE SCALE GENOMIC DNA]</scope>
    <source>
        <strain evidence="1 2">MSK.14.57</strain>
    </source>
</reference>
<comment type="caution">
    <text evidence="1">The sequence shown here is derived from an EMBL/GenBank/DDBJ whole genome shotgun (WGS) entry which is preliminary data.</text>
</comment>
<organism evidence="1 2">
    <name type="scientific">Anaerostipes hadrus</name>
    <dbReference type="NCBI Taxonomy" id="649756"/>
    <lineage>
        <taxon>Bacteria</taxon>
        <taxon>Bacillati</taxon>
        <taxon>Bacillota</taxon>
        <taxon>Clostridia</taxon>
        <taxon>Lachnospirales</taxon>
        <taxon>Lachnospiraceae</taxon>
        <taxon>Anaerostipes</taxon>
    </lineage>
</organism>
<dbReference type="RefSeq" id="WP_044924167.1">
    <property type="nucleotide sequence ID" value="NZ_BAABYN010000001.1"/>
</dbReference>
<proteinExistence type="predicted"/>
<accession>A0ABX2I328</accession>
<gene>
    <name evidence="1" type="ORF">G5A72_12085</name>
</gene>
<evidence type="ECO:0000313" key="2">
    <source>
        <dbReference type="Proteomes" id="UP001644750"/>
    </source>
</evidence>
<name>A0ABX2I328_ANAHA</name>
<dbReference type="EMBL" id="JAAITB010000028">
    <property type="protein sequence ID" value="NSJ80306.1"/>
    <property type="molecule type" value="Genomic_DNA"/>
</dbReference>
<sequence>MCKKIETNENFFSLGEILVREISPELLKQESETGDILGCNATGEKILTTTGYGNLNVRSSNLSGREPLIDFARNQIYQRIRRGDSIVIIDPERRLHTREMWIYLTIHGYCVDSYDLDCMDGSCCFNCLSGFDKKLRKEDLDLIQRIANDIINDQRHNVPFAVDKISKILLSAVMIAAITEMEEKDRNMVEIATIFRLGVSGIMLDKILHVMFDEIDISHPGKKLFEIYSEAPVGIKLYAIQRVADALKVYEDYISENFKLHQYDMAMPIKQKCVLFVTPGKTAQDKVLFSSFMEKLYDMMIAAADLNPKHPKVQVDLFDYPLHGVIEGLDDYMKYGNDKGIYTTLYTECKDIETIDQEECMEHINEIYDHCKIDILIEDTDSSLHYTHKCGNTTIGEEPEIPGMSCHSNDPKYREIIKCKDNEDAIECHCYMYRSENHPYPIPENTEDLLTMYSKRR</sequence>
<evidence type="ECO:0000313" key="1">
    <source>
        <dbReference type="EMBL" id="NSJ80306.1"/>
    </source>
</evidence>